<accession>K6YD74</accession>
<keyword evidence="1" id="KW-0805">Transcription regulation</keyword>
<dbReference type="PANTHER" id="PTHR43130">
    <property type="entry name" value="ARAC-FAMILY TRANSCRIPTIONAL REGULATOR"/>
    <property type="match status" value="1"/>
</dbReference>
<protein>
    <submittedName>
        <fullName evidence="4">DJ-1/PfpI family protein</fullName>
    </submittedName>
</protein>
<dbReference type="Pfam" id="PF12833">
    <property type="entry name" value="HTH_18"/>
    <property type="match status" value="1"/>
</dbReference>
<dbReference type="PROSITE" id="PS01124">
    <property type="entry name" value="HTH_ARAC_FAMILY_2"/>
    <property type="match status" value="1"/>
</dbReference>
<comment type="caution">
    <text evidence="4">The sequence shown here is derived from an EMBL/GenBank/DDBJ whole genome shotgun (WGS) entry which is preliminary data.</text>
</comment>
<dbReference type="InterPro" id="IPR052158">
    <property type="entry name" value="INH-QAR"/>
</dbReference>
<keyword evidence="5" id="KW-1185">Reference proteome</keyword>
<dbReference type="Pfam" id="PF01965">
    <property type="entry name" value="DJ-1_PfpI"/>
    <property type="match status" value="1"/>
</dbReference>
<dbReference type="OrthoDB" id="9803764at2"/>
<dbReference type="Gene3D" id="3.40.50.880">
    <property type="match status" value="1"/>
</dbReference>
<dbReference type="SUPFAM" id="SSF46689">
    <property type="entry name" value="Homeodomain-like"/>
    <property type="match status" value="2"/>
</dbReference>
<gene>
    <name evidence="4" type="ORF">GLIP_1965</name>
</gene>
<dbReference type="InterPro" id="IPR029062">
    <property type="entry name" value="Class_I_gatase-like"/>
</dbReference>
<dbReference type="GO" id="GO:0043565">
    <property type="term" value="F:sequence-specific DNA binding"/>
    <property type="evidence" value="ECO:0007669"/>
    <property type="project" value="InterPro"/>
</dbReference>
<dbReference type="SUPFAM" id="SSF52317">
    <property type="entry name" value="Class I glutamine amidotransferase-like"/>
    <property type="match status" value="1"/>
</dbReference>
<evidence type="ECO:0000313" key="4">
    <source>
        <dbReference type="EMBL" id="GAC14593.1"/>
    </source>
</evidence>
<dbReference type="InterPro" id="IPR009057">
    <property type="entry name" value="Homeodomain-like_sf"/>
</dbReference>
<evidence type="ECO:0000259" key="3">
    <source>
        <dbReference type="PROSITE" id="PS01124"/>
    </source>
</evidence>
<organism evidence="4 5">
    <name type="scientific">Aliiglaciecola lipolytica E3</name>
    <dbReference type="NCBI Taxonomy" id="1127673"/>
    <lineage>
        <taxon>Bacteria</taxon>
        <taxon>Pseudomonadati</taxon>
        <taxon>Pseudomonadota</taxon>
        <taxon>Gammaproteobacteria</taxon>
        <taxon>Alteromonadales</taxon>
        <taxon>Alteromonadaceae</taxon>
        <taxon>Aliiglaciecola</taxon>
    </lineage>
</organism>
<dbReference type="Proteomes" id="UP000006334">
    <property type="component" value="Unassembled WGS sequence"/>
</dbReference>
<dbReference type="EMBL" id="BAEN01000038">
    <property type="protein sequence ID" value="GAC14593.1"/>
    <property type="molecule type" value="Genomic_DNA"/>
</dbReference>
<evidence type="ECO:0000313" key="5">
    <source>
        <dbReference type="Proteomes" id="UP000006334"/>
    </source>
</evidence>
<dbReference type="CDD" id="cd03138">
    <property type="entry name" value="GATase1_AraC_2"/>
    <property type="match status" value="1"/>
</dbReference>
<dbReference type="InterPro" id="IPR018060">
    <property type="entry name" value="HTH_AraC"/>
</dbReference>
<dbReference type="Gene3D" id="1.10.10.60">
    <property type="entry name" value="Homeodomain-like"/>
    <property type="match status" value="2"/>
</dbReference>
<feature type="domain" description="HTH araC/xylS-type" evidence="3">
    <location>
        <begin position="223"/>
        <end position="321"/>
    </location>
</feature>
<dbReference type="InterPro" id="IPR002818">
    <property type="entry name" value="DJ-1/PfpI"/>
</dbReference>
<dbReference type="RefSeq" id="WP_008844409.1">
    <property type="nucleotide sequence ID" value="NZ_BAEN01000038.1"/>
</dbReference>
<reference evidence="4 5" key="1">
    <citation type="journal article" date="2017" name="Antonie Van Leeuwenhoek">
        <title>Rhizobium rhizosphaerae sp. nov., a novel species isolated from rice rhizosphere.</title>
        <authorList>
            <person name="Zhao J.J."/>
            <person name="Zhang J."/>
            <person name="Zhang R.J."/>
            <person name="Zhang C.W."/>
            <person name="Yin H.Q."/>
            <person name="Zhang X.X."/>
        </authorList>
    </citation>
    <scope>NUCLEOTIDE SEQUENCE [LARGE SCALE GENOMIC DNA]</scope>
    <source>
        <strain evidence="4 5">E3</strain>
    </source>
</reference>
<evidence type="ECO:0000256" key="2">
    <source>
        <dbReference type="ARBA" id="ARBA00023163"/>
    </source>
</evidence>
<dbReference type="eggNOG" id="COG4977">
    <property type="taxonomic scope" value="Bacteria"/>
</dbReference>
<proteinExistence type="predicted"/>
<dbReference type="GO" id="GO:0003700">
    <property type="term" value="F:DNA-binding transcription factor activity"/>
    <property type="evidence" value="ECO:0007669"/>
    <property type="project" value="InterPro"/>
</dbReference>
<name>K6YD74_9ALTE</name>
<sequence>MHNVTILGYEHAYASAITGALDLFALAGVTWKRMQGKTPERIFNVQLASVGKRDVECINHLTIKSQIAIEDVQQTDILIIPTIGGKLDDVLAKNRNLLPFIQYFYAQDSDIASNCSGAFFLAEAGILKDKKATTHWGYAETFNSRYPDVNLMPNQLITQDGNIYCSGGGMAWFDLTLLLIERYCGHDVATNTAKAHVLDISRGNQAAYAQLRSKKYHQDAEILRIQEWLESNYQQSISLDQLARQVNLTNRTFLRRFKLATEQTPFSYLQMLRVEAAKKLLETENLSLESIVAQVGYEDPRSFTRLFSGLTGLSPSQYRKKFFRTLS</sequence>
<dbReference type="PANTHER" id="PTHR43130:SF3">
    <property type="entry name" value="HTH-TYPE TRANSCRIPTIONAL REGULATOR RV1931C"/>
    <property type="match status" value="1"/>
</dbReference>
<evidence type="ECO:0000256" key="1">
    <source>
        <dbReference type="ARBA" id="ARBA00023015"/>
    </source>
</evidence>
<dbReference type="SMART" id="SM00342">
    <property type="entry name" value="HTH_ARAC"/>
    <property type="match status" value="1"/>
</dbReference>
<dbReference type="STRING" id="1127673.GLIP_1965"/>
<dbReference type="AlphaFoldDB" id="K6YD74"/>
<keyword evidence="2" id="KW-0804">Transcription</keyword>